<comment type="caution">
    <text evidence="1">The sequence shown here is derived from an EMBL/GenBank/DDBJ whole genome shotgun (WGS) entry which is preliminary data.</text>
</comment>
<dbReference type="PANTHER" id="PTHR31286">
    <property type="entry name" value="GLYCINE-RICH CELL WALL STRUCTURAL PROTEIN 1.8-LIKE"/>
    <property type="match status" value="1"/>
</dbReference>
<dbReference type="Proteomes" id="UP000796880">
    <property type="component" value="Unassembled WGS sequence"/>
</dbReference>
<proteinExistence type="predicted"/>
<name>A0A8K0GLI0_9ROSA</name>
<gene>
    <name evidence="1" type="ORF">FNV43_RR24750</name>
</gene>
<protein>
    <recommendedName>
        <fullName evidence="3">DUF4283 domain-containing protein</fullName>
    </recommendedName>
</protein>
<evidence type="ECO:0000313" key="1">
    <source>
        <dbReference type="EMBL" id="KAF3433647.1"/>
    </source>
</evidence>
<dbReference type="PANTHER" id="PTHR31286:SF60">
    <property type="entry name" value="PROTEIN, PUTATIVE-RELATED"/>
    <property type="match status" value="1"/>
</dbReference>
<sequence>MNGFVDRPLAEIAFVFGLGSRDHGAVIVDVGSMWIISFCGGLQKCLDGLNNVAVSNNVGGIAKVGNRGNAVMMDTPTEAEIVNGTTNQATQKTVGVGNIYVGSLLSGRQLDLEQIVLICKEVVGEASQSQGPLIAVDSYSSLPIRKDNLVSVRVNDAAYQERVALCQFSLIAHIVLLKGEKPWKLDDMYTKLQSIWKLDKWQLNSLVRGYFQVLLFSVEDKQKVWSHGSLNLKPGIIRFQAWVKNFNPATQKSMNAQLWVRFYNLSWEFWHPHILTDLAKGIGIPLKFDHSTIAGNYGYYSRVLIDVDLTGFIPENYYWK</sequence>
<keyword evidence="2" id="KW-1185">Reference proteome</keyword>
<evidence type="ECO:0008006" key="3">
    <source>
        <dbReference type="Google" id="ProtNLM"/>
    </source>
</evidence>
<dbReference type="EMBL" id="VOIH02000011">
    <property type="protein sequence ID" value="KAF3433647.1"/>
    <property type="molecule type" value="Genomic_DNA"/>
</dbReference>
<organism evidence="1 2">
    <name type="scientific">Rhamnella rubrinervis</name>
    <dbReference type="NCBI Taxonomy" id="2594499"/>
    <lineage>
        <taxon>Eukaryota</taxon>
        <taxon>Viridiplantae</taxon>
        <taxon>Streptophyta</taxon>
        <taxon>Embryophyta</taxon>
        <taxon>Tracheophyta</taxon>
        <taxon>Spermatophyta</taxon>
        <taxon>Magnoliopsida</taxon>
        <taxon>eudicotyledons</taxon>
        <taxon>Gunneridae</taxon>
        <taxon>Pentapetalae</taxon>
        <taxon>rosids</taxon>
        <taxon>fabids</taxon>
        <taxon>Rosales</taxon>
        <taxon>Rhamnaceae</taxon>
        <taxon>rhamnoid group</taxon>
        <taxon>Rhamneae</taxon>
        <taxon>Rhamnella</taxon>
    </lineage>
</organism>
<evidence type="ECO:0000313" key="2">
    <source>
        <dbReference type="Proteomes" id="UP000796880"/>
    </source>
</evidence>
<dbReference type="OrthoDB" id="1750606at2759"/>
<dbReference type="AlphaFoldDB" id="A0A8K0GLI0"/>
<dbReference type="InterPro" id="IPR040256">
    <property type="entry name" value="At4g02000-like"/>
</dbReference>
<reference evidence="1" key="1">
    <citation type="submission" date="2020-03" db="EMBL/GenBank/DDBJ databases">
        <title>A high-quality chromosome-level genome assembly of a woody plant with both climbing and erect habits, Rhamnella rubrinervis.</title>
        <authorList>
            <person name="Lu Z."/>
            <person name="Yang Y."/>
            <person name="Zhu X."/>
            <person name="Sun Y."/>
        </authorList>
    </citation>
    <scope>NUCLEOTIDE SEQUENCE</scope>
    <source>
        <strain evidence="1">BYM</strain>
        <tissue evidence="1">Leaf</tissue>
    </source>
</reference>
<accession>A0A8K0GLI0</accession>